<protein>
    <submittedName>
        <fullName evidence="1">Uncharacterized protein</fullName>
    </submittedName>
</protein>
<keyword evidence="2" id="KW-1185">Reference proteome</keyword>
<comment type="caution">
    <text evidence="1">The sequence shown here is derived from an EMBL/GenBank/DDBJ whole genome shotgun (WGS) entry which is preliminary data.</text>
</comment>
<evidence type="ECO:0000313" key="1">
    <source>
        <dbReference type="EMBL" id="MFD1676033.1"/>
    </source>
</evidence>
<dbReference type="EMBL" id="JBHUCX010000043">
    <property type="protein sequence ID" value="MFD1676033.1"/>
    <property type="molecule type" value="Genomic_DNA"/>
</dbReference>
<organism evidence="1 2">
    <name type="scientific">Alicyclobacillus fodiniaquatilis</name>
    <dbReference type="NCBI Taxonomy" id="1661150"/>
    <lineage>
        <taxon>Bacteria</taxon>
        <taxon>Bacillati</taxon>
        <taxon>Bacillota</taxon>
        <taxon>Bacilli</taxon>
        <taxon>Bacillales</taxon>
        <taxon>Alicyclobacillaceae</taxon>
        <taxon>Alicyclobacillus</taxon>
    </lineage>
</organism>
<name>A0ABW4JJ80_9BACL</name>
<sequence length="109" mass="12411">MTFQPTTFMIDGVEGTFAGFSDGDTWNGFACPYFPKEQADKFVLAYNEDADTTDCTSGFEEERDLYWFETVGGEPYSREEFEGMDIEVDGEKVHVYPIGASAWIWAENR</sequence>
<accession>A0ABW4JJ80</accession>
<evidence type="ECO:0000313" key="2">
    <source>
        <dbReference type="Proteomes" id="UP001597079"/>
    </source>
</evidence>
<dbReference type="Proteomes" id="UP001597079">
    <property type="component" value="Unassembled WGS sequence"/>
</dbReference>
<dbReference type="RefSeq" id="WP_377943926.1">
    <property type="nucleotide sequence ID" value="NZ_JBHUCX010000043.1"/>
</dbReference>
<proteinExistence type="predicted"/>
<reference evidence="2" key="1">
    <citation type="journal article" date="2019" name="Int. J. Syst. Evol. Microbiol.">
        <title>The Global Catalogue of Microorganisms (GCM) 10K type strain sequencing project: providing services to taxonomists for standard genome sequencing and annotation.</title>
        <authorList>
            <consortium name="The Broad Institute Genomics Platform"/>
            <consortium name="The Broad Institute Genome Sequencing Center for Infectious Disease"/>
            <person name="Wu L."/>
            <person name="Ma J."/>
        </authorList>
    </citation>
    <scope>NUCLEOTIDE SEQUENCE [LARGE SCALE GENOMIC DNA]</scope>
    <source>
        <strain evidence="2">CGMCC 1.12286</strain>
    </source>
</reference>
<gene>
    <name evidence="1" type="ORF">ACFSB2_15115</name>
</gene>